<keyword evidence="1" id="KW-0472">Membrane</keyword>
<accession>A0ABY5S8P5</accession>
<organism evidence="2 3">
    <name type="scientific">Paenibacillus spongiae</name>
    <dbReference type="NCBI Taxonomy" id="2909671"/>
    <lineage>
        <taxon>Bacteria</taxon>
        <taxon>Bacillati</taxon>
        <taxon>Bacillota</taxon>
        <taxon>Bacilli</taxon>
        <taxon>Bacillales</taxon>
        <taxon>Paenibacillaceae</taxon>
        <taxon>Paenibacillus</taxon>
    </lineage>
</organism>
<reference evidence="2" key="1">
    <citation type="submission" date="2022-01" db="EMBL/GenBank/DDBJ databases">
        <title>Paenibacillus spongiae sp. nov., isolated from marine sponge.</title>
        <authorList>
            <person name="Li Z."/>
            <person name="Zhang M."/>
        </authorList>
    </citation>
    <scope>NUCLEOTIDE SEQUENCE</scope>
    <source>
        <strain evidence="2">PHS-Z3</strain>
    </source>
</reference>
<dbReference type="EMBL" id="CP091430">
    <property type="protein sequence ID" value="UVI30094.1"/>
    <property type="molecule type" value="Genomic_DNA"/>
</dbReference>
<dbReference type="RefSeq" id="WP_258386164.1">
    <property type="nucleotide sequence ID" value="NZ_CP091430.1"/>
</dbReference>
<feature type="transmembrane region" description="Helical" evidence="1">
    <location>
        <begin position="52"/>
        <end position="75"/>
    </location>
</feature>
<sequence length="196" mass="22077">MNYILGYFFDEELYTGGISSIFIFMLIIGMILQQQTFPFAIGLSVRRTDYYWGTVAVSGIVIGVTSLLLMLLSAVEGELLEGWGVGLHFFYLPHFSDGPILLRVWISFALMLHLFHLGFGIASVHRRYGKLGMLVLSLSVFLASSIAGFLLTYYRWWDDLFEMLIGLSAAELASWSFPITVLYAIASYALLRRSTV</sequence>
<evidence type="ECO:0000256" key="1">
    <source>
        <dbReference type="SAM" id="Phobius"/>
    </source>
</evidence>
<protein>
    <submittedName>
        <fullName evidence="2">Uncharacterized protein</fullName>
    </submittedName>
</protein>
<feature type="transmembrane region" description="Helical" evidence="1">
    <location>
        <begin position="172"/>
        <end position="191"/>
    </location>
</feature>
<keyword evidence="1" id="KW-1133">Transmembrane helix</keyword>
<feature type="transmembrane region" description="Helical" evidence="1">
    <location>
        <begin position="13"/>
        <end position="32"/>
    </location>
</feature>
<keyword evidence="3" id="KW-1185">Reference proteome</keyword>
<gene>
    <name evidence="2" type="ORF">L1F29_32765</name>
</gene>
<evidence type="ECO:0000313" key="3">
    <source>
        <dbReference type="Proteomes" id="UP001057877"/>
    </source>
</evidence>
<evidence type="ECO:0000313" key="2">
    <source>
        <dbReference type="EMBL" id="UVI30094.1"/>
    </source>
</evidence>
<name>A0ABY5S8P5_9BACL</name>
<feature type="transmembrane region" description="Helical" evidence="1">
    <location>
        <begin position="131"/>
        <end position="152"/>
    </location>
</feature>
<dbReference type="Proteomes" id="UP001057877">
    <property type="component" value="Chromosome"/>
</dbReference>
<proteinExistence type="predicted"/>
<keyword evidence="1" id="KW-0812">Transmembrane</keyword>
<feature type="transmembrane region" description="Helical" evidence="1">
    <location>
        <begin position="100"/>
        <end position="119"/>
    </location>
</feature>